<feature type="region of interest" description="Disordered" evidence="1">
    <location>
        <begin position="1"/>
        <end position="33"/>
    </location>
</feature>
<gene>
    <name evidence="2" type="ORF">PoB_001636700</name>
</gene>
<evidence type="ECO:0000313" key="2">
    <source>
        <dbReference type="EMBL" id="GFN89861.1"/>
    </source>
</evidence>
<feature type="compositionally biased region" description="Basic and acidic residues" evidence="1">
    <location>
        <begin position="12"/>
        <end position="22"/>
    </location>
</feature>
<keyword evidence="3" id="KW-1185">Reference proteome</keyword>
<comment type="caution">
    <text evidence="2">The sequence shown here is derived from an EMBL/GenBank/DDBJ whole genome shotgun (WGS) entry which is preliminary data.</text>
</comment>
<organism evidence="2 3">
    <name type="scientific">Plakobranchus ocellatus</name>
    <dbReference type="NCBI Taxonomy" id="259542"/>
    <lineage>
        <taxon>Eukaryota</taxon>
        <taxon>Metazoa</taxon>
        <taxon>Spiralia</taxon>
        <taxon>Lophotrochozoa</taxon>
        <taxon>Mollusca</taxon>
        <taxon>Gastropoda</taxon>
        <taxon>Heterobranchia</taxon>
        <taxon>Euthyneura</taxon>
        <taxon>Panpulmonata</taxon>
        <taxon>Sacoglossa</taxon>
        <taxon>Placobranchoidea</taxon>
        <taxon>Plakobranchidae</taxon>
        <taxon>Plakobranchus</taxon>
    </lineage>
</organism>
<sequence>MAPPFPLSNRGTDVRPSSKDSSDASTRSRLGVRSDQRKRVFQNMYCWTRELLPPVWAFAKAYVLSDRTSRQRLRVRLQAESGK</sequence>
<name>A0AAV3Z5R4_9GAST</name>
<evidence type="ECO:0000313" key="3">
    <source>
        <dbReference type="Proteomes" id="UP000735302"/>
    </source>
</evidence>
<accession>A0AAV3Z5R4</accession>
<reference evidence="2 3" key="1">
    <citation type="journal article" date="2021" name="Elife">
        <title>Chloroplast acquisition without the gene transfer in kleptoplastic sea slugs, Plakobranchus ocellatus.</title>
        <authorList>
            <person name="Maeda T."/>
            <person name="Takahashi S."/>
            <person name="Yoshida T."/>
            <person name="Shimamura S."/>
            <person name="Takaki Y."/>
            <person name="Nagai Y."/>
            <person name="Toyoda A."/>
            <person name="Suzuki Y."/>
            <person name="Arimoto A."/>
            <person name="Ishii H."/>
            <person name="Satoh N."/>
            <person name="Nishiyama T."/>
            <person name="Hasebe M."/>
            <person name="Maruyama T."/>
            <person name="Minagawa J."/>
            <person name="Obokata J."/>
            <person name="Shigenobu S."/>
        </authorList>
    </citation>
    <scope>NUCLEOTIDE SEQUENCE [LARGE SCALE GENOMIC DNA]</scope>
</reference>
<proteinExistence type="predicted"/>
<dbReference type="AlphaFoldDB" id="A0AAV3Z5R4"/>
<evidence type="ECO:0000256" key="1">
    <source>
        <dbReference type="SAM" id="MobiDB-lite"/>
    </source>
</evidence>
<protein>
    <submittedName>
        <fullName evidence="2">Uncharacterized protein</fullName>
    </submittedName>
</protein>
<dbReference type="EMBL" id="BLXT01001969">
    <property type="protein sequence ID" value="GFN89861.1"/>
    <property type="molecule type" value="Genomic_DNA"/>
</dbReference>
<dbReference type="Proteomes" id="UP000735302">
    <property type="component" value="Unassembled WGS sequence"/>
</dbReference>